<dbReference type="InterPro" id="IPR003439">
    <property type="entry name" value="ABC_transporter-like_ATP-bd"/>
</dbReference>
<gene>
    <name evidence="7" type="ORF">DRV84_04050</name>
</gene>
<dbReference type="Gene3D" id="3.40.50.300">
    <property type="entry name" value="P-loop containing nucleotide triphosphate hydrolases"/>
    <property type="match status" value="1"/>
</dbReference>
<keyword evidence="1" id="KW-0813">Transport</keyword>
<proteinExistence type="predicted"/>
<dbReference type="GO" id="GO:0016887">
    <property type="term" value="F:ATP hydrolysis activity"/>
    <property type="evidence" value="ECO:0007669"/>
    <property type="project" value="InterPro"/>
</dbReference>
<evidence type="ECO:0000256" key="4">
    <source>
        <dbReference type="ARBA" id="ARBA00022967"/>
    </source>
</evidence>
<keyword evidence="3 7" id="KW-0067">ATP-binding</keyword>
<organism evidence="7 8">
    <name type="scientific">Rhodosalinus sediminis</name>
    <dbReference type="NCBI Taxonomy" id="1940533"/>
    <lineage>
        <taxon>Bacteria</taxon>
        <taxon>Pseudomonadati</taxon>
        <taxon>Pseudomonadota</taxon>
        <taxon>Alphaproteobacteria</taxon>
        <taxon>Rhodobacterales</taxon>
        <taxon>Paracoccaceae</taxon>
        <taxon>Rhodosalinus</taxon>
    </lineage>
</organism>
<dbReference type="Pfam" id="PF00005">
    <property type="entry name" value="ABC_tran"/>
    <property type="match status" value="1"/>
</dbReference>
<dbReference type="PANTHER" id="PTHR42794:SF1">
    <property type="entry name" value="HEMIN IMPORT ATP-BINDING PROTEIN HMUV"/>
    <property type="match status" value="1"/>
</dbReference>
<comment type="caution">
    <text evidence="7">The sequence shown here is derived from an EMBL/GenBank/DDBJ whole genome shotgun (WGS) entry which is preliminary data.</text>
</comment>
<dbReference type="InterPro" id="IPR003593">
    <property type="entry name" value="AAA+_ATPase"/>
</dbReference>
<evidence type="ECO:0000256" key="5">
    <source>
        <dbReference type="ARBA" id="ARBA00037066"/>
    </source>
</evidence>
<dbReference type="InterPro" id="IPR027417">
    <property type="entry name" value="P-loop_NTPase"/>
</dbReference>
<feature type="domain" description="ABC transporter" evidence="6">
    <location>
        <begin position="2"/>
        <end position="240"/>
    </location>
</feature>
<dbReference type="SUPFAM" id="SSF52540">
    <property type="entry name" value="P-loop containing nucleoside triphosphate hydrolases"/>
    <property type="match status" value="1"/>
</dbReference>
<evidence type="ECO:0000313" key="8">
    <source>
        <dbReference type="Proteomes" id="UP000257131"/>
    </source>
</evidence>
<evidence type="ECO:0000313" key="7">
    <source>
        <dbReference type="EMBL" id="REC58212.1"/>
    </source>
</evidence>
<evidence type="ECO:0000256" key="3">
    <source>
        <dbReference type="ARBA" id="ARBA00022840"/>
    </source>
</evidence>
<sequence length="271" mass="28563">MLEAHDITVHLGKRRILHGLSLAAAPGEVTVILGPNGSGKTTLLRAVTGDVPAGGRIALDGADPRRLRPWELARRRAVLAQFARLAFPFTVLEVVRLGAEAAGEIGAAAAARARAALARVDLAGYEGRLYQELSGGEQARVQLARALAQVWEPKGPEGPRWLFLDEPVASLDVAHQLQVMEIAADYARQGGGVIAVMHDLTLTALFADRVVLLEAGRVAAEGPTAEVIRADRLARVYGCRIDVTTAGDPPRLIVTPVPERRGAAAGARAGG</sequence>
<dbReference type="PROSITE" id="PS00211">
    <property type="entry name" value="ABC_TRANSPORTER_1"/>
    <property type="match status" value="1"/>
</dbReference>
<dbReference type="PANTHER" id="PTHR42794">
    <property type="entry name" value="HEMIN IMPORT ATP-BINDING PROTEIN HMUV"/>
    <property type="match status" value="1"/>
</dbReference>
<comment type="function">
    <text evidence="5">Part of the ABC transporter complex HmuTUV involved in hemin import. Responsible for energy coupling to the transport system.</text>
</comment>
<evidence type="ECO:0000259" key="6">
    <source>
        <dbReference type="PROSITE" id="PS50893"/>
    </source>
</evidence>
<dbReference type="CDD" id="cd03214">
    <property type="entry name" value="ABC_Iron-Siderophores_B12_Hemin"/>
    <property type="match status" value="1"/>
</dbReference>
<evidence type="ECO:0000256" key="2">
    <source>
        <dbReference type="ARBA" id="ARBA00022741"/>
    </source>
</evidence>
<evidence type="ECO:0000256" key="1">
    <source>
        <dbReference type="ARBA" id="ARBA00022448"/>
    </source>
</evidence>
<dbReference type="SMART" id="SM00382">
    <property type="entry name" value="AAA"/>
    <property type="match status" value="1"/>
</dbReference>
<dbReference type="InterPro" id="IPR017871">
    <property type="entry name" value="ABC_transporter-like_CS"/>
</dbReference>
<protein>
    <submittedName>
        <fullName evidence="7">Heme ABC transporter ATP-binding protein</fullName>
    </submittedName>
</protein>
<dbReference type="AlphaFoldDB" id="A0A3D9BXS1"/>
<dbReference type="RefSeq" id="WP_115978595.1">
    <property type="nucleotide sequence ID" value="NZ_QOHR01000003.1"/>
</dbReference>
<dbReference type="OrthoDB" id="9805601at2"/>
<dbReference type="PROSITE" id="PS50893">
    <property type="entry name" value="ABC_TRANSPORTER_2"/>
    <property type="match status" value="1"/>
</dbReference>
<dbReference type="Proteomes" id="UP000257131">
    <property type="component" value="Unassembled WGS sequence"/>
</dbReference>
<dbReference type="NCBIfam" id="NF010068">
    <property type="entry name" value="PRK13548.1"/>
    <property type="match status" value="1"/>
</dbReference>
<keyword evidence="4" id="KW-1278">Translocase</keyword>
<keyword evidence="2" id="KW-0547">Nucleotide-binding</keyword>
<dbReference type="GO" id="GO:0005524">
    <property type="term" value="F:ATP binding"/>
    <property type="evidence" value="ECO:0007669"/>
    <property type="project" value="UniProtKB-KW"/>
</dbReference>
<dbReference type="EMBL" id="QOHR01000003">
    <property type="protein sequence ID" value="REC58212.1"/>
    <property type="molecule type" value="Genomic_DNA"/>
</dbReference>
<accession>A0A3D9BXS1</accession>
<name>A0A3D9BXS1_9RHOB</name>
<keyword evidence="8" id="KW-1185">Reference proteome</keyword>
<reference evidence="7 8" key="1">
    <citation type="journal article" date="2017" name="Int. J. Syst. Evol. Microbiol.">
        <title>Rhodosalinus sediminis gen. nov., sp. nov., isolated from marine saltern.</title>
        <authorList>
            <person name="Guo L.Y."/>
            <person name="Ling S.K."/>
            <person name="Li C.M."/>
            <person name="Chen G.J."/>
            <person name="Du Z.J."/>
        </authorList>
    </citation>
    <scope>NUCLEOTIDE SEQUENCE [LARGE SCALE GENOMIC DNA]</scope>
    <source>
        <strain evidence="7 8">WDN1C137</strain>
    </source>
</reference>